<dbReference type="AlphaFoldDB" id="A0A7K6TCV4"/>
<comment type="caution">
    <text evidence="1">The sequence shown here is derived from an EMBL/GenBank/DDBJ whole genome shotgun (WGS) entry which is preliminary data.</text>
</comment>
<feature type="non-terminal residue" evidence="1">
    <location>
        <position position="191"/>
    </location>
</feature>
<keyword evidence="2" id="KW-1185">Reference proteome</keyword>
<evidence type="ECO:0000313" key="1">
    <source>
        <dbReference type="EMBL" id="NWX08512.1"/>
    </source>
</evidence>
<feature type="non-terminal residue" evidence="1">
    <location>
        <position position="1"/>
    </location>
</feature>
<proteinExistence type="predicted"/>
<dbReference type="Proteomes" id="UP000546235">
    <property type="component" value="Unassembled WGS sequence"/>
</dbReference>
<dbReference type="PANTHER" id="PTHR21583:SF8">
    <property type="entry name" value="PROTEIN ELYS"/>
    <property type="match status" value="1"/>
</dbReference>
<dbReference type="InterPro" id="IPR052620">
    <property type="entry name" value="ELYS/MEL-28_NucAsmblyFactor"/>
</dbReference>
<dbReference type="PANTHER" id="PTHR21583">
    <property type="entry name" value="ELYS PROTEIN"/>
    <property type="match status" value="1"/>
</dbReference>
<organism evidence="1 2">
    <name type="scientific">Caloenas nicobarica</name>
    <name type="common">Nicobar pigeon</name>
    <dbReference type="NCBI Taxonomy" id="187106"/>
    <lineage>
        <taxon>Eukaryota</taxon>
        <taxon>Metazoa</taxon>
        <taxon>Chordata</taxon>
        <taxon>Craniata</taxon>
        <taxon>Vertebrata</taxon>
        <taxon>Euteleostomi</taxon>
        <taxon>Archelosauria</taxon>
        <taxon>Archosauria</taxon>
        <taxon>Dinosauria</taxon>
        <taxon>Saurischia</taxon>
        <taxon>Theropoda</taxon>
        <taxon>Coelurosauria</taxon>
        <taxon>Aves</taxon>
        <taxon>Neognathae</taxon>
        <taxon>Neoaves</taxon>
        <taxon>Columbimorphae</taxon>
        <taxon>Columbiformes</taxon>
        <taxon>Columbidae</taxon>
        <taxon>Caloenas</taxon>
    </lineage>
</organism>
<protein>
    <submittedName>
        <fullName evidence="1">ELYS protein</fullName>
    </submittedName>
</protein>
<reference evidence="1 2" key="1">
    <citation type="submission" date="2019-09" db="EMBL/GenBank/DDBJ databases">
        <title>Bird 10,000 Genomes (B10K) Project - Family phase.</title>
        <authorList>
            <person name="Zhang G."/>
        </authorList>
    </citation>
    <scope>NUCLEOTIDE SEQUENCE [LARGE SCALE GENOMIC DNA]</scope>
    <source>
        <strain evidence="1">OUT-0007</strain>
        <tissue evidence="1">Blood</tissue>
    </source>
</reference>
<accession>A0A7K6TCV4</accession>
<sequence>VLSKIREVWVGIEQKSSFSQYNSPRVTKPPVLTHHLPDAELSDVFVGTPVTKFSQKCSRLMDLVVHPVPSCSAAQGVCWQSPSRASASFMASSPSKSNLHSSISQRNFSGSSQLNLLESPLVVKRTKVLATSASAFPGFTPQSILRSNLRTTPLATHSASPGRSVTPPLRAKESRISFREENSKTKGTVGV</sequence>
<gene>
    <name evidence="1" type="primary">Ahctf1_1</name>
    <name evidence="1" type="ORF">CALNIC_R08442</name>
</gene>
<name>A0A7K6TCV4_CALNI</name>
<dbReference type="EMBL" id="VZSB01003112">
    <property type="protein sequence ID" value="NWX08512.1"/>
    <property type="molecule type" value="Genomic_DNA"/>
</dbReference>
<evidence type="ECO:0000313" key="2">
    <source>
        <dbReference type="Proteomes" id="UP000546235"/>
    </source>
</evidence>